<dbReference type="InterPro" id="IPR024932">
    <property type="entry name" value="ApbE"/>
</dbReference>
<dbReference type="PANTHER" id="PTHR30040:SF2">
    <property type="entry name" value="FAD:PROTEIN FMN TRANSFERASE"/>
    <property type="match status" value="1"/>
</dbReference>
<dbReference type="AlphaFoldDB" id="A0A1W1Y126"/>
<gene>
    <name evidence="11" type="ORF">SAMN02745857_04253</name>
</gene>
<name>A0A1W1Y126_9NEIS</name>
<dbReference type="Pfam" id="PF02424">
    <property type="entry name" value="ApbE"/>
    <property type="match status" value="1"/>
</dbReference>
<evidence type="ECO:0000256" key="4">
    <source>
        <dbReference type="ARBA" id="ARBA00022630"/>
    </source>
</evidence>
<evidence type="ECO:0000256" key="5">
    <source>
        <dbReference type="ARBA" id="ARBA00022679"/>
    </source>
</evidence>
<keyword evidence="11" id="KW-0449">Lipoprotein</keyword>
<comment type="catalytic activity">
    <reaction evidence="10">
        <text>L-threonyl-[protein] + FAD = FMN-L-threonyl-[protein] + AMP + H(+)</text>
        <dbReference type="Rhea" id="RHEA:36847"/>
        <dbReference type="Rhea" id="RHEA-COMP:11060"/>
        <dbReference type="Rhea" id="RHEA-COMP:11061"/>
        <dbReference type="ChEBI" id="CHEBI:15378"/>
        <dbReference type="ChEBI" id="CHEBI:30013"/>
        <dbReference type="ChEBI" id="CHEBI:57692"/>
        <dbReference type="ChEBI" id="CHEBI:74257"/>
        <dbReference type="ChEBI" id="CHEBI:456215"/>
        <dbReference type="EC" id="2.7.1.180"/>
    </reaction>
</comment>
<evidence type="ECO:0000256" key="1">
    <source>
        <dbReference type="ARBA" id="ARBA00001946"/>
    </source>
</evidence>
<dbReference type="GO" id="GO:0046872">
    <property type="term" value="F:metal ion binding"/>
    <property type="evidence" value="ECO:0007669"/>
    <property type="project" value="UniProtKB-KW"/>
</dbReference>
<keyword evidence="8" id="KW-0460">Magnesium</keyword>
<dbReference type="PANTHER" id="PTHR30040">
    <property type="entry name" value="THIAMINE BIOSYNTHESIS LIPOPROTEIN APBE"/>
    <property type="match status" value="1"/>
</dbReference>
<evidence type="ECO:0000256" key="3">
    <source>
        <dbReference type="ARBA" id="ARBA00016337"/>
    </source>
</evidence>
<dbReference type="Gene3D" id="3.10.520.10">
    <property type="entry name" value="ApbE-like domains"/>
    <property type="match status" value="1"/>
</dbReference>
<organism evidence="11 12">
    <name type="scientific">Andreprevotia lacus DSM 23236</name>
    <dbReference type="NCBI Taxonomy" id="1121001"/>
    <lineage>
        <taxon>Bacteria</taxon>
        <taxon>Pseudomonadati</taxon>
        <taxon>Pseudomonadota</taxon>
        <taxon>Betaproteobacteria</taxon>
        <taxon>Neisseriales</taxon>
        <taxon>Chitinibacteraceae</taxon>
        <taxon>Andreprevotia</taxon>
    </lineage>
</organism>
<evidence type="ECO:0000256" key="8">
    <source>
        <dbReference type="ARBA" id="ARBA00022842"/>
    </source>
</evidence>
<accession>A0A1W1Y126</accession>
<dbReference type="InterPro" id="IPR003374">
    <property type="entry name" value="ApbE-like_sf"/>
</dbReference>
<keyword evidence="5" id="KW-0808">Transferase</keyword>
<keyword evidence="6" id="KW-0479">Metal-binding</keyword>
<evidence type="ECO:0000256" key="10">
    <source>
        <dbReference type="ARBA" id="ARBA00048540"/>
    </source>
</evidence>
<dbReference type="EC" id="2.7.1.180" evidence="2"/>
<evidence type="ECO:0000256" key="6">
    <source>
        <dbReference type="ARBA" id="ARBA00022723"/>
    </source>
</evidence>
<keyword evidence="12" id="KW-1185">Reference proteome</keyword>
<dbReference type="Proteomes" id="UP000192761">
    <property type="component" value="Unassembled WGS sequence"/>
</dbReference>
<reference evidence="11 12" key="1">
    <citation type="submission" date="2017-04" db="EMBL/GenBank/DDBJ databases">
        <authorList>
            <person name="Afonso C.L."/>
            <person name="Miller P.J."/>
            <person name="Scott M.A."/>
            <person name="Spackman E."/>
            <person name="Goraichik I."/>
            <person name="Dimitrov K.M."/>
            <person name="Suarez D.L."/>
            <person name="Swayne D.E."/>
        </authorList>
    </citation>
    <scope>NUCLEOTIDE SEQUENCE [LARGE SCALE GENOMIC DNA]</scope>
    <source>
        <strain evidence="11 12">DSM 23236</strain>
    </source>
</reference>
<dbReference type="SUPFAM" id="SSF143631">
    <property type="entry name" value="ApbE-like"/>
    <property type="match status" value="1"/>
</dbReference>
<sequence length="349" mass="36687">MYPTSAVSAPRRSPPAARLAVRRAYRRPGSALRTALCLGAVLLLGACNREPLYQRDAPAFGQRMQLALWGLQPDVAAQQADAVLAEVARAESKLGNGPKSALSAANAVLARGEPAALDDELREALQLAAALEQRSDGLFTPAGPRRAVAASDASAVEAVPPVGPARLAEQQFDGNTLSGDVAGAIRLDGFSHGWALDRSAATLRRHRAFNALLQLGDVALAQGKRGEAPWRVALPDPSGGTLAMLALKPGEALGLAGVSPVIDPRSGQAAHKTRLTVVLTPPSLQAATLAQVAARTAFIGGREETMLYSGNYGSREALVIATDGSIYVTPGLQQRLEWKKKPSHLYRLR</sequence>
<evidence type="ECO:0000256" key="9">
    <source>
        <dbReference type="ARBA" id="ARBA00031306"/>
    </source>
</evidence>
<comment type="cofactor">
    <cofactor evidence="1">
        <name>Mg(2+)</name>
        <dbReference type="ChEBI" id="CHEBI:18420"/>
    </cofactor>
</comment>
<keyword evidence="7" id="KW-0274">FAD</keyword>
<protein>
    <recommendedName>
        <fullName evidence="3">FAD:protein FMN transferase</fullName>
        <ecNumber evidence="2">2.7.1.180</ecNumber>
    </recommendedName>
    <alternativeName>
        <fullName evidence="9">Flavin transferase</fullName>
    </alternativeName>
</protein>
<evidence type="ECO:0000256" key="7">
    <source>
        <dbReference type="ARBA" id="ARBA00022827"/>
    </source>
</evidence>
<dbReference type="STRING" id="1121001.SAMN02745857_04253"/>
<dbReference type="EMBL" id="FWXD01000052">
    <property type="protein sequence ID" value="SMC29910.1"/>
    <property type="molecule type" value="Genomic_DNA"/>
</dbReference>
<proteinExistence type="predicted"/>
<keyword evidence="4" id="KW-0285">Flavoprotein</keyword>
<evidence type="ECO:0000313" key="12">
    <source>
        <dbReference type="Proteomes" id="UP000192761"/>
    </source>
</evidence>
<evidence type="ECO:0000313" key="11">
    <source>
        <dbReference type="EMBL" id="SMC29910.1"/>
    </source>
</evidence>
<evidence type="ECO:0000256" key="2">
    <source>
        <dbReference type="ARBA" id="ARBA00011955"/>
    </source>
</evidence>
<dbReference type="GO" id="GO:0016740">
    <property type="term" value="F:transferase activity"/>
    <property type="evidence" value="ECO:0007669"/>
    <property type="project" value="UniProtKB-KW"/>
</dbReference>